<sequence>MGATTTTTACGGMREELLGPRPAGRKRKGLREADAGSRNPVLARSA</sequence>
<reference evidence="2" key="1">
    <citation type="submission" date="2009-08" db="EMBL/GenBank/DDBJ databases">
        <authorList>
            <person name="Weinstock G."/>
            <person name="Sodergren E."/>
            <person name="Clifton S."/>
            <person name="Fulton L."/>
            <person name="Fulton B."/>
            <person name="Courtney L."/>
            <person name="Fronick C."/>
            <person name="Harrison M."/>
            <person name="Strong C."/>
            <person name="Farmer C."/>
            <person name="Delahaunty K."/>
            <person name="Markovic C."/>
            <person name="Hall O."/>
            <person name="Minx P."/>
            <person name="Tomlinson C."/>
            <person name="Mitreva M."/>
            <person name="Nelson J."/>
            <person name="Hou S."/>
            <person name="Wollam A."/>
            <person name="Pepin K.H."/>
            <person name="Johnson M."/>
            <person name="Bhonagiri V."/>
            <person name="Nash W.E."/>
            <person name="Warren W."/>
            <person name="Chinwalla A."/>
            <person name="Mardis E.R."/>
            <person name="Wilson R.K."/>
        </authorList>
    </citation>
    <scope>NUCLEOTIDE SEQUENCE [LARGE SCALE GENOMIC DNA]</scope>
    <source>
        <strain evidence="2">A2-165</strain>
    </source>
</reference>
<evidence type="ECO:0000256" key="1">
    <source>
        <dbReference type="SAM" id="MobiDB-lite"/>
    </source>
</evidence>
<gene>
    <name evidence="2" type="ORF">FAEPRAA2165_03191</name>
</gene>
<dbReference type="HOGENOM" id="CLU_3183904_0_0_9"/>
<organism evidence="2 3">
    <name type="scientific">Faecalibacterium duncaniae (strain DSM 17677 / JCM 31915 / A2-165)</name>
    <name type="common">Faecalibacterium prausnitzii</name>
    <dbReference type="NCBI Taxonomy" id="411483"/>
    <lineage>
        <taxon>Bacteria</taxon>
        <taxon>Bacillati</taxon>
        <taxon>Bacillota</taxon>
        <taxon>Clostridia</taxon>
        <taxon>Eubacteriales</taxon>
        <taxon>Oscillospiraceae</taxon>
        <taxon>Faecalibacterium</taxon>
    </lineage>
</organism>
<comment type="caution">
    <text evidence="2">The sequence shown here is derived from an EMBL/GenBank/DDBJ whole genome shotgun (WGS) entry which is preliminary data.</text>
</comment>
<dbReference type="EMBL" id="ACOP02000085">
    <property type="protein sequence ID" value="EEU95212.1"/>
    <property type="molecule type" value="Genomic_DNA"/>
</dbReference>
<feature type="region of interest" description="Disordered" evidence="1">
    <location>
        <begin position="1"/>
        <end position="46"/>
    </location>
</feature>
<name>C7HA36_FAED2</name>
<keyword evidence="3" id="KW-1185">Reference proteome</keyword>
<proteinExistence type="predicted"/>
<accession>C7HA36</accession>
<dbReference type="Proteomes" id="UP000004619">
    <property type="component" value="Unassembled WGS sequence"/>
</dbReference>
<evidence type="ECO:0000313" key="2">
    <source>
        <dbReference type="EMBL" id="EEU95212.1"/>
    </source>
</evidence>
<evidence type="ECO:0000313" key="3">
    <source>
        <dbReference type="Proteomes" id="UP000004619"/>
    </source>
</evidence>
<dbReference type="STRING" id="411483.FAEPRAA2165_03191"/>
<dbReference type="AlphaFoldDB" id="C7HA36"/>
<protein>
    <submittedName>
        <fullName evidence="2">Uncharacterized protein</fullName>
    </submittedName>
</protein>